<sequence length="225" mass="25916">YTLLDVVKAVLFLFSHPNVESPNSYFGYLESRVLLAKKTTHVLAELPVHLQRFAPKLSWYEWAEANGILSLYEEDDYGSEGCVSSDWVDVSQVIRVEDVQKFDDKQDSEFYGFASLCRVSSEWKMAMGNLVVVQISSTKIYPHLQIFHSSGLQNTAYYEQKYISGYMEPQRILIWRPAHCLNASILSVFCFCELVGDWSDRLKFGDLYNTLLTGDVLYVMQHHPE</sequence>
<accession>A0A5K3G313</accession>
<reference evidence="1" key="1">
    <citation type="submission" date="2019-11" db="UniProtKB">
        <authorList>
            <consortium name="WormBaseParasite"/>
        </authorList>
    </citation>
    <scope>IDENTIFICATION</scope>
</reference>
<protein>
    <submittedName>
        <fullName evidence="1">Crinkler (CRN) family protein</fullName>
    </submittedName>
</protein>
<organism evidence="1">
    <name type="scientific">Mesocestoides corti</name>
    <name type="common">Flatworm</name>
    <dbReference type="NCBI Taxonomy" id="53468"/>
    <lineage>
        <taxon>Eukaryota</taxon>
        <taxon>Metazoa</taxon>
        <taxon>Spiralia</taxon>
        <taxon>Lophotrochozoa</taxon>
        <taxon>Platyhelminthes</taxon>
        <taxon>Cestoda</taxon>
        <taxon>Eucestoda</taxon>
        <taxon>Cyclophyllidea</taxon>
        <taxon>Mesocestoididae</taxon>
        <taxon>Mesocestoides</taxon>
    </lineage>
</organism>
<dbReference type="AlphaFoldDB" id="A0A5K3G313"/>
<proteinExistence type="predicted"/>
<evidence type="ECO:0000313" key="1">
    <source>
        <dbReference type="WBParaSite" id="MCU_013454-RA"/>
    </source>
</evidence>
<name>A0A5K3G313_MESCO</name>
<dbReference type="WBParaSite" id="MCU_013454-RA">
    <property type="protein sequence ID" value="MCU_013454-RA"/>
    <property type="gene ID" value="MCU_013454"/>
</dbReference>